<dbReference type="Proteomes" id="UP000198575">
    <property type="component" value="Unassembled WGS sequence"/>
</dbReference>
<accession>A0A1I4VY30</accession>
<gene>
    <name evidence="3" type="ORF">SAMN05216289_103172</name>
</gene>
<keyword evidence="4" id="KW-1185">Reference proteome</keyword>
<name>A0A1I4VY30_9GAMM</name>
<organism evidence="3 4">
    <name type="scientific">Dokdonella immobilis</name>
    <dbReference type="NCBI Taxonomy" id="578942"/>
    <lineage>
        <taxon>Bacteria</taxon>
        <taxon>Pseudomonadati</taxon>
        <taxon>Pseudomonadota</taxon>
        <taxon>Gammaproteobacteria</taxon>
        <taxon>Lysobacterales</taxon>
        <taxon>Rhodanobacteraceae</taxon>
        <taxon>Dokdonella</taxon>
    </lineage>
</organism>
<reference evidence="3 4" key="1">
    <citation type="submission" date="2016-10" db="EMBL/GenBank/DDBJ databases">
        <authorList>
            <person name="de Groot N.N."/>
        </authorList>
    </citation>
    <scope>NUCLEOTIDE SEQUENCE [LARGE SCALE GENOMIC DNA]</scope>
    <source>
        <strain evidence="3 4">CGMCC 1.7659</strain>
    </source>
</reference>
<protein>
    <submittedName>
        <fullName evidence="3">Forkhead associated (FHA) domain, binds pSer, pThr, pTyr</fullName>
    </submittedName>
</protein>
<evidence type="ECO:0000256" key="1">
    <source>
        <dbReference type="SAM" id="Phobius"/>
    </source>
</evidence>
<dbReference type="Pfam" id="PF00498">
    <property type="entry name" value="FHA"/>
    <property type="match status" value="2"/>
</dbReference>
<dbReference type="CDD" id="cd00060">
    <property type="entry name" value="FHA"/>
    <property type="match status" value="1"/>
</dbReference>
<dbReference type="InterPro" id="IPR000253">
    <property type="entry name" value="FHA_dom"/>
</dbReference>
<dbReference type="AlphaFoldDB" id="A0A1I4VY30"/>
<feature type="domain" description="FHA" evidence="2">
    <location>
        <begin position="125"/>
        <end position="185"/>
    </location>
</feature>
<sequence length="275" mass="28961">MRLTFSNGEHADVIVEGGVTGIGAAQGNTIRLEMGGVKPWHARLVVDQRGMILEVLDTQARTHVNARPVLEKALLRLGDVINIEDVTVLIKPDDDRIIDTRVPAEAAPGSSSEVSRVVLRGVSGAHFGKTVSVGERLLIGSGGGGLDLDEPGMSARHASIDATDEAIHLRDLGSAYGTEVNGVKVRSAVLHPGDQISFGRNRFVLEAPGYPARGQSMPTPAHLAPAITQTLDAIQIAEPIRAPVQDDGGSSVWWLIAAAALIGVGIAGLLWFGNY</sequence>
<keyword evidence="1" id="KW-0812">Transmembrane</keyword>
<dbReference type="PROSITE" id="PS50006">
    <property type="entry name" value="FHA_DOMAIN"/>
    <property type="match status" value="1"/>
</dbReference>
<dbReference type="STRING" id="578942.SAMN05216289_103172"/>
<keyword evidence="1" id="KW-0472">Membrane</keyword>
<dbReference type="OrthoDB" id="5801518at2"/>
<proteinExistence type="predicted"/>
<dbReference type="SUPFAM" id="SSF49879">
    <property type="entry name" value="SMAD/FHA domain"/>
    <property type="match status" value="2"/>
</dbReference>
<dbReference type="Gene3D" id="2.60.200.20">
    <property type="match status" value="2"/>
</dbReference>
<dbReference type="RefSeq" id="WP_092404948.1">
    <property type="nucleotide sequence ID" value="NZ_FOVF01000003.1"/>
</dbReference>
<dbReference type="EMBL" id="FOVF01000003">
    <property type="protein sequence ID" value="SFN06198.1"/>
    <property type="molecule type" value="Genomic_DNA"/>
</dbReference>
<evidence type="ECO:0000259" key="2">
    <source>
        <dbReference type="PROSITE" id="PS50006"/>
    </source>
</evidence>
<keyword evidence="1" id="KW-1133">Transmembrane helix</keyword>
<feature type="transmembrane region" description="Helical" evidence="1">
    <location>
        <begin position="252"/>
        <end position="272"/>
    </location>
</feature>
<evidence type="ECO:0000313" key="4">
    <source>
        <dbReference type="Proteomes" id="UP000198575"/>
    </source>
</evidence>
<dbReference type="InterPro" id="IPR008984">
    <property type="entry name" value="SMAD_FHA_dom_sf"/>
</dbReference>
<evidence type="ECO:0000313" key="3">
    <source>
        <dbReference type="EMBL" id="SFN06198.1"/>
    </source>
</evidence>